<reference evidence="4" key="1">
    <citation type="submission" date="2011-05" db="EMBL/GenBank/DDBJ databases">
        <authorList>
            <person name="Richards S.R."/>
            <person name="Qu J."/>
            <person name="Jiang H."/>
            <person name="Jhangiani S.N."/>
            <person name="Agravi P."/>
            <person name="Goodspeed R."/>
            <person name="Gross S."/>
            <person name="Mandapat C."/>
            <person name="Jackson L."/>
            <person name="Mathew T."/>
            <person name="Pu L."/>
            <person name="Thornton R."/>
            <person name="Saada N."/>
            <person name="Wilczek-Boney K.B."/>
            <person name="Lee S."/>
            <person name="Kovar C."/>
            <person name="Wu Y."/>
            <person name="Scherer S.E."/>
            <person name="Worley K.C."/>
            <person name="Muzny D.M."/>
            <person name="Gibbs R."/>
        </authorList>
    </citation>
    <scope>NUCLEOTIDE SEQUENCE</scope>
    <source>
        <strain evidence="4">Brora</strain>
    </source>
</reference>
<feature type="compositionally biased region" description="Low complexity" evidence="1">
    <location>
        <begin position="180"/>
        <end position="191"/>
    </location>
</feature>
<evidence type="ECO:0000256" key="1">
    <source>
        <dbReference type="SAM" id="MobiDB-lite"/>
    </source>
</evidence>
<accession>T1JPG0</accession>
<protein>
    <recommendedName>
        <fullName evidence="2">Lipocalin/cytosolic fatty-acid binding domain-containing protein</fullName>
    </recommendedName>
</protein>
<proteinExistence type="predicted"/>
<dbReference type="eggNOG" id="KOG4824">
    <property type="taxonomic scope" value="Eukaryota"/>
</dbReference>
<dbReference type="Proteomes" id="UP000014500">
    <property type="component" value="Unassembled WGS sequence"/>
</dbReference>
<dbReference type="InterPro" id="IPR012674">
    <property type="entry name" value="Calycin"/>
</dbReference>
<feature type="region of interest" description="Disordered" evidence="1">
    <location>
        <begin position="152"/>
        <end position="219"/>
    </location>
</feature>
<dbReference type="SUPFAM" id="SSF50814">
    <property type="entry name" value="Lipocalins"/>
    <property type="match status" value="1"/>
</dbReference>
<dbReference type="PANTHER" id="PTHR10612:SF49">
    <property type="entry name" value="APOLIPOPROTEIN D-LIKE PROTEIN"/>
    <property type="match status" value="1"/>
</dbReference>
<dbReference type="AlphaFoldDB" id="T1JPG0"/>
<dbReference type="Pfam" id="PF08212">
    <property type="entry name" value="Lipocalin_2"/>
    <property type="match status" value="1"/>
</dbReference>
<keyword evidence="4" id="KW-1185">Reference proteome</keyword>
<dbReference type="HOGENOM" id="CLU_1262970_0_0_1"/>
<dbReference type="GO" id="GO:0005737">
    <property type="term" value="C:cytoplasm"/>
    <property type="evidence" value="ECO:0007669"/>
    <property type="project" value="TreeGrafter"/>
</dbReference>
<dbReference type="OMA" id="CMVEEIS"/>
<evidence type="ECO:0000313" key="3">
    <source>
        <dbReference type="EnsemblMetazoa" id="SMAR015737-PA"/>
    </source>
</evidence>
<evidence type="ECO:0000259" key="2">
    <source>
        <dbReference type="Pfam" id="PF08212"/>
    </source>
</evidence>
<dbReference type="GO" id="GO:0000302">
    <property type="term" value="P:response to reactive oxygen species"/>
    <property type="evidence" value="ECO:0007669"/>
    <property type="project" value="TreeGrafter"/>
</dbReference>
<dbReference type="EnsemblMetazoa" id="SMAR015737-RA">
    <property type="protein sequence ID" value="SMAR015737-PA"/>
    <property type="gene ID" value="SMAR015737"/>
</dbReference>
<reference evidence="3" key="2">
    <citation type="submission" date="2015-02" db="UniProtKB">
        <authorList>
            <consortium name="EnsemblMetazoa"/>
        </authorList>
    </citation>
    <scope>IDENTIFICATION</scope>
</reference>
<dbReference type="STRING" id="126957.T1JPG0"/>
<organism evidence="3 4">
    <name type="scientific">Strigamia maritima</name>
    <name type="common">European centipede</name>
    <name type="synonym">Geophilus maritimus</name>
    <dbReference type="NCBI Taxonomy" id="126957"/>
    <lineage>
        <taxon>Eukaryota</taxon>
        <taxon>Metazoa</taxon>
        <taxon>Ecdysozoa</taxon>
        <taxon>Arthropoda</taxon>
        <taxon>Myriapoda</taxon>
        <taxon>Chilopoda</taxon>
        <taxon>Pleurostigmophora</taxon>
        <taxon>Geophilomorpha</taxon>
        <taxon>Linotaeniidae</taxon>
        <taxon>Strigamia</taxon>
    </lineage>
</organism>
<dbReference type="PhylomeDB" id="T1JPG0"/>
<evidence type="ECO:0000313" key="4">
    <source>
        <dbReference type="Proteomes" id="UP000014500"/>
    </source>
</evidence>
<dbReference type="InterPro" id="IPR000566">
    <property type="entry name" value="Lipocln_cytosolic_FA-bd_dom"/>
</dbReference>
<name>T1JPG0_STRMM</name>
<feature type="compositionally biased region" description="Polar residues" evidence="1">
    <location>
        <begin position="192"/>
        <end position="211"/>
    </location>
</feature>
<sequence length="219" mass="24704">MSGLWYVIQKTKSAGTCMTLDFRNNDGKLTVAESCLPLGISVPNVMEKFTQIGKLKVPDQNNPAKMTVAYPFSLIPFTEVDFWIVDTDYTTFAAIWSCRPLLVANRRSAMILSRNAILDQEIVHKLRNKFQSYKINKNALSIVKQKGCGRSEVLDPKDLDPENNNPPQLTVTTTERETTTHTQTHVLTETLSPKTQTITQDPETHTITQDPETQHNSRP</sequence>
<feature type="domain" description="Lipocalin/cytosolic fatty-acid binding" evidence="2">
    <location>
        <begin position="23"/>
        <end position="144"/>
    </location>
</feature>
<dbReference type="PANTHER" id="PTHR10612">
    <property type="entry name" value="APOLIPOPROTEIN D"/>
    <property type="match status" value="1"/>
</dbReference>
<dbReference type="Gene3D" id="2.40.128.20">
    <property type="match status" value="1"/>
</dbReference>
<dbReference type="GO" id="GO:0006629">
    <property type="term" value="P:lipid metabolic process"/>
    <property type="evidence" value="ECO:0007669"/>
    <property type="project" value="TreeGrafter"/>
</dbReference>
<dbReference type="EMBL" id="JH430481">
    <property type="status" value="NOT_ANNOTATED_CDS"/>
    <property type="molecule type" value="Genomic_DNA"/>
</dbReference>